<accession>A0ABV7AGC5</accession>
<dbReference type="InterPro" id="IPR021831">
    <property type="entry name" value="ParD-like"/>
</dbReference>
<dbReference type="EMBL" id="JBHRSK010000004">
    <property type="protein sequence ID" value="MFC2968062.1"/>
    <property type="molecule type" value="Genomic_DNA"/>
</dbReference>
<dbReference type="Pfam" id="PF11903">
    <property type="entry name" value="ParD_like"/>
    <property type="match status" value="1"/>
</dbReference>
<evidence type="ECO:0000313" key="1">
    <source>
        <dbReference type="EMBL" id="MFC2968062.1"/>
    </source>
</evidence>
<organism evidence="1 2">
    <name type="scientific">Acidimangrovimonas pyrenivorans</name>
    <dbReference type="NCBI Taxonomy" id="2030798"/>
    <lineage>
        <taxon>Bacteria</taxon>
        <taxon>Pseudomonadati</taxon>
        <taxon>Pseudomonadota</taxon>
        <taxon>Alphaproteobacteria</taxon>
        <taxon>Rhodobacterales</taxon>
        <taxon>Paracoccaceae</taxon>
        <taxon>Acidimangrovimonas</taxon>
    </lineage>
</organism>
<gene>
    <name evidence="1" type="ORF">ACFOES_08155</name>
</gene>
<protein>
    <submittedName>
        <fullName evidence="1">Uncharacterized protein</fullName>
    </submittedName>
</protein>
<comment type="caution">
    <text evidence="1">The sequence shown here is derived from an EMBL/GenBank/DDBJ whole genome shotgun (WGS) entry which is preliminary data.</text>
</comment>
<evidence type="ECO:0000313" key="2">
    <source>
        <dbReference type="Proteomes" id="UP001595443"/>
    </source>
</evidence>
<proteinExistence type="predicted"/>
<sequence>MRHWARIGRIVEESGVLNYRQIRILLRTYDTPTPAERERMFAGDGD</sequence>
<name>A0ABV7AGC5_9RHOB</name>
<reference evidence="2" key="1">
    <citation type="journal article" date="2019" name="Int. J. Syst. Evol. Microbiol.">
        <title>The Global Catalogue of Microorganisms (GCM) 10K type strain sequencing project: providing services to taxonomists for standard genome sequencing and annotation.</title>
        <authorList>
            <consortium name="The Broad Institute Genomics Platform"/>
            <consortium name="The Broad Institute Genome Sequencing Center for Infectious Disease"/>
            <person name="Wu L."/>
            <person name="Ma J."/>
        </authorList>
    </citation>
    <scope>NUCLEOTIDE SEQUENCE [LARGE SCALE GENOMIC DNA]</scope>
    <source>
        <strain evidence="2">KCTC 62192</strain>
    </source>
</reference>
<keyword evidence="2" id="KW-1185">Reference proteome</keyword>
<dbReference type="RefSeq" id="WP_377832720.1">
    <property type="nucleotide sequence ID" value="NZ_JBHRSK010000004.1"/>
</dbReference>
<dbReference type="Proteomes" id="UP001595443">
    <property type="component" value="Unassembled WGS sequence"/>
</dbReference>